<dbReference type="KEGG" id="aqu:109586846"/>
<protein>
    <submittedName>
        <fullName evidence="2">Uncharacterized protein</fullName>
    </submittedName>
</protein>
<evidence type="ECO:0000313" key="2">
    <source>
        <dbReference type="EnsemblMetazoa" id="XP_019858634.1"/>
    </source>
</evidence>
<evidence type="ECO:0000313" key="3">
    <source>
        <dbReference type="Proteomes" id="UP000007879"/>
    </source>
</evidence>
<keyword evidence="1" id="KW-1133">Transmembrane helix</keyword>
<reference evidence="3" key="1">
    <citation type="journal article" date="2010" name="Nature">
        <title>The Amphimedon queenslandica genome and the evolution of animal complexity.</title>
        <authorList>
            <person name="Srivastava M."/>
            <person name="Simakov O."/>
            <person name="Chapman J."/>
            <person name="Fahey B."/>
            <person name="Gauthier M.E."/>
            <person name="Mitros T."/>
            <person name="Richards G.S."/>
            <person name="Conaco C."/>
            <person name="Dacre M."/>
            <person name="Hellsten U."/>
            <person name="Larroux C."/>
            <person name="Putnam N.H."/>
            <person name="Stanke M."/>
            <person name="Adamska M."/>
            <person name="Darling A."/>
            <person name="Degnan S.M."/>
            <person name="Oakley T.H."/>
            <person name="Plachetzki D.C."/>
            <person name="Zhai Y."/>
            <person name="Adamski M."/>
            <person name="Calcino A."/>
            <person name="Cummins S.F."/>
            <person name="Goodstein D.M."/>
            <person name="Harris C."/>
            <person name="Jackson D.J."/>
            <person name="Leys S.P."/>
            <person name="Shu S."/>
            <person name="Woodcroft B.J."/>
            <person name="Vervoort M."/>
            <person name="Kosik K.S."/>
            <person name="Manning G."/>
            <person name="Degnan B.M."/>
            <person name="Rokhsar D.S."/>
        </authorList>
    </citation>
    <scope>NUCLEOTIDE SEQUENCE [LARGE SCALE GENOMIC DNA]</scope>
</reference>
<keyword evidence="1" id="KW-0812">Transmembrane</keyword>
<dbReference type="RefSeq" id="XP_019858634.1">
    <property type="nucleotide sequence ID" value="XM_020003075.1"/>
</dbReference>
<feature type="transmembrane region" description="Helical" evidence="1">
    <location>
        <begin position="396"/>
        <end position="418"/>
    </location>
</feature>
<dbReference type="Proteomes" id="UP000007879">
    <property type="component" value="Unassembled WGS sequence"/>
</dbReference>
<reference evidence="2" key="2">
    <citation type="submission" date="2024-06" db="UniProtKB">
        <authorList>
            <consortium name="EnsemblMetazoa"/>
        </authorList>
    </citation>
    <scope>IDENTIFICATION</scope>
</reference>
<feature type="transmembrane region" description="Helical" evidence="1">
    <location>
        <begin position="155"/>
        <end position="178"/>
    </location>
</feature>
<dbReference type="GeneID" id="109586846"/>
<proteinExistence type="predicted"/>
<keyword evidence="1" id="KW-0472">Membrane</keyword>
<sequence length="448" mass="51597">METEDYERICILTLYLILTSFVPSFYFLTSSNDNHRKYAEIAVIISTAAVLPITGYIIKFRDHLKMQDLILDNLGNVVCYISIFVVTYVFMVIQKELSGQNPRGKFDIKTMSLSIFICTVICTQMIAMGTFQYLVFSIAFFIILYHTVDKLWKLWLVELVGVAALLLGGINHRVVLWFQDSFIPIQEVVDALRYVRANIASEITLILYTFAALAYFLRHFWKPSDHINNNKKDKLILLIQFIAVMFQLYSAYDILFEVLCLYSIQAHIHKKGVINIFRIGLNVTMLLMCWFPHDFQLRHDYLHVLIPIAGTILEFVENNYMYSLAMGSLLSFFIFPTVSSMHPVLSLYLQYYLTVIYSFVHIPLLFGGITTCVCSFVVSLVIHYYYIYYPISDLEINSIICNLSLFVALTAIVGIIYHTYMLCKGASRDGNLHDNTPNDSTSQSKKQT</sequence>
<name>A0AAN0JP77_AMPQE</name>
<feature type="transmembrane region" description="Helical" evidence="1">
    <location>
        <begin position="276"/>
        <end position="293"/>
    </location>
</feature>
<dbReference type="AlphaFoldDB" id="A0AAN0JP77"/>
<accession>A0AAN0JP77</accession>
<feature type="transmembrane region" description="Helical" evidence="1">
    <location>
        <begin position="113"/>
        <end position="143"/>
    </location>
</feature>
<feature type="transmembrane region" description="Helical" evidence="1">
    <location>
        <begin position="199"/>
        <end position="217"/>
    </location>
</feature>
<feature type="transmembrane region" description="Helical" evidence="1">
    <location>
        <begin position="70"/>
        <end position="93"/>
    </location>
</feature>
<dbReference type="EnsemblMetazoa" id="XM_020003075.1">
    <property type="protein sequence ID" value="XP_019858634.1"/>
    <property type="gene ID" value="LOC109586846"/>
</dbReference>
<organism evidence="2 3">
    <name type="scientific">Amphimedon queenslandica</name>
    <name type="common">Sponge</name>
    <dbReference type="NCBI Taxonomy" id="400682"/>
    <lineage>
        <taxon>Eukaryota</taxon>
        <taxon>Metazoa</taxon>
        <taxon>Porifera</taxon>
        <taxon>Demospongiae</taxon>
        <taxon>Heteroscleromorpha</taxon>
        <taxon>Haplosclerida</taxon>
        <taxon>Niphatidae</taxon>
        <taxon>Amphimedon</taxon>
    </lineage>
</organism>
<keyword evidence="3" id="KW-1185">Reference proteome</keyword>
<feature type="transmembrane region" description="Helical" evidence="1">
    <location>
        <begin position="351"/>
        <end position="384"/>
    </location>
</feature>
<feature type="transmembrane region" description="Helical" evidence="1">
    <location>
        <begin position="320"/>
        <end position="339"/>
    </location>
</feature>
<evidence type="ECO:0000256" key="1">
    <source>
        <dbReference type="SAM" id="Phobius"/>
    </source>
</evidence>
<feature type="transmembrane region" description="Helical" evidence="1">
    <location>
        <begin position="237"/>
        <end position="264"/>
    </location>
</feature>
<feature type="transmembrane region" description="Helical" evidence="1">
    <location>
        <begin position="41"/>
        <end position="58"/>
    </location>
</feature>
<feature type="transmembrane region" description="Helical" evidence="1">
    <location>
        <begin position="6"/>
        <end position="29"/>
    </location>
</feature>